<dbReference type="InterPro" id="IPR004252">
    <property type="entry name" value="Probable_transposase_24"/>
</dbReference>
<evidence type="ECO:0000256" key="1">
    <source>
        <dbReference type="SAM" id="MobiDB-lite"/>
    </source>
</evidence>
<dbReference type="AlphaFoldDB" id="A0A5J9W1Y1"/>
<feature type="region of interest" description="Disordered" evidence="1">
    <location>
        <begin position="202"/>
        <end position="242"/>
    </location>
</feature>
<comment type="caution">
    <text evidence="2">The sequence shown here is derived from an EMBL/GenBank/DDBJ whole genome shotgun (WGS) entry which is preliminary data.</text>
</comment>
<dbReference type="Gramene" id="TVU41514">
    <property type="protein sequence ID" value="TVU41514"/>
    <property type="gene ID" value="EJB05_15041"/>
</dbReference>
<evidence type="ECO:0000313" key="2">
    <source>
        <dbReference type="EMBL" id="TVU41514.1"/>
    </source>
</evidence>
<reference evidence="2 3" key="1">
    <citation type="journal article" date="2019" name="Sci. Rep.">
        <title>A high-quality genome of Eragrostis curvula grass provides insights into Poaceae evolution and supports new strategies to enhance forage quality.</title>
        <authorList>
            <person name="Carballo J."/>
            <person name="Santos B.A.C.M."/>
            <person name="Zappacosta D."/>
            <person name="Garbus I."/>
            <person name="Selva J.P."/>
            <person name="Gallo C.A."/>
            <person name="Diaz A."/>
            <person name="Albertini E."/>
            <person name="Caccamo M."/>
            <person name="Echenique V."/>
        </authorList>
    </citation>
    <scope>NUCLEOTIDE SEQUENCE [LARGE SCALE GENOMIC DNA]</scope>
    <source>
        <strain evidence="3">cv. Victoria</strain>
        <tissue evidence="2">Leaf</tissue>
    </source>
</reference>
<organism evidence="2 3">
    <name type="scientific">Eragrostis curvula</name>
    <name type="common">weeping love grass</name>
    <dbReference type="NCBI Taxonomy" id="38414"/>
    <lineage>
        <taxon>Eukaryota</taxon>
        <taxon>Viridiplantae</taxon>
        <taxon>Streptophyta</taxon>
        <taxon>Embryophyta</taxon>
        <taxon>Tracheophyta</taxon>
        <taxon>Spermatophyta</taxon>
        <taxon>Magnoliopsida</taxon>
        <taxon>Liliopsida</taxon>
        <taxon>Poales</taxon>
        <taxon>Poaceae</taxon>
        <taxon>PACMAD clade</taxon>
        <taxon>Chloridoideae</taxon>
        <taxon>Eragrostideae</taxon>
        <taxon>Eragrostidinae</taxon>
        <taxon>Eragrostis</taxon>
    </lineage>
</organism>
<feature type="non-terminal residue" evidence="2">
    <location>
        <position position="1"/>
    </location>
</feature>
<evidence type="ECO:0000313" key="3">
    <source>
        <dbReference type="Proteomes" id="UP000324897"/>
    </source>
</evidence>
<feature type="compositionally biased region" description="Gly residues" evidence="1">
    <location>
        <begin position="213"/>
        <end position="227"/>
    </location>
</feature>
<dbReference type="InterPro" id="IPR039266">
    <property type="entry name" value="EN-1/SPM"/>
</dbReference>
<protein>
    <submittedName>
        <fullName evidence="2">Uncharacterized protein</fullName>
    </submittedName>
</protein>
<dbReference type="EMBL" id="RWGY01000007">
    <property type="protein sequence ID" value="TVU41514.1"/>
    <property type="molecule type" value="Genomic_DNA"/>
</dbReference>
<proteinExistence type="predicted"/>
<dbReference type="PANTHER" id="PTHR33157">
    <property type="entry name" value="AUTONOMOUS TRANSPOSABLE ELEMENT EN-1 MOSAIC PROTEIN-RELATED"/>
    <property type="match status" value="1"/>
</dbReference>
<name>A0A5J9W1Y1_9POAL</name>
<keyword evidence="3" id="KW-1185">Reference proteome</keyword>
<dbReference type="Pfam" id="PF03004">
    <property type="entry name" value="Transposase_24"/>
    <property type="match status" value="1"/>
</dbReference>
<dbReference type="Proteomes" id="UP000324897">
    <property type="component" value="Chromosome 4"/>
</dbReference>
<dbReference type="GO" id="GO:0032196">
    <property type="term" value="P:transposition"/>
    <property type="evidence" value="ECO:0007669"/>
    <property type="project" value="InterPro"/>
</dbReference>
<dbReference type="OrthoDB" id="632423at2759"/>
<gene>
    <name evidence="2" type="ORF">EJB05_15041</name>
</gene>
<accession>A0A5J9W1Y1</accession>
<sequence length="242" mass="27154">MLFKNLRFRYDPTKESETREHVGRCCDQLIGSIIYYARIYATIDHFRVVKKRMICDKIAGKFYLTMEEYIAQRPMWCKEACWGVLAAEWSHPDFQKRSERNRANRCSRKFKPHKGGSNSIATIRQKLERGRDVSEVEAWIYSHRGPNPEDLDSLNTEEATACLVGTFNSSSVRAETPEETLSRIAYGGFGGPVNVTTNGNANRFDGPLNATTSGGGPVNATTSGGGNYSPPEDQFPLFHAKS</sequence>